<dbReference type="AlphaFoldDB" id="A0A0A9GLX4"/>
<evidence type="ECO:0000313" key="1">
    <source>
        <dbReference type="EMBL" id="JAE21653.1"/>
    </source>
</evidence>
<sequence length="116" mass="12475">MENRVKSENHHQEGVAMGGVKFVPEVGNTNRRALCDIKNIIGGRHHHLAVGKKGLSEKPTAAVDQAGFVAHRPVTRKFAATLGNQPTSAHLVIVIKVIQIVATFIISAPCTYCSVL</sequence>
<accession>A0A0A9GLX4</accession>
<reference evidence="1" key="1">
    <citation type="submission" date="2014-09" db="EMBL/GenBank/DDBJ databases">
        <authorList>
            <person name="Magalhaes I.L.F."/>
            <person name="Oliveira U."/>
            <person name="Santos F.R."/>
            <person name="Vidigal T.H.D.A."/>
            <person name="Brescovit A.D."/>
            <person name="Santos A.J."/>
        </authorList>
    </citation>
    <scope>NUCLEOTIDE SEQUENCE</scope>
    <source>
        <tissue evidence="1">Shoot tissue taken approximately 20 cm above the soil surface</tissue>
    </source>
</reference>
<organism evidence="1">
    <name type="scientific">Arundo donax</name>
    <name type="common">Giant reed</name>
    <name type="synonym">Donax arundinaceus</name>
    <dbReference type="NCBI Taxonomy" id="35708"/>
    <lineage>
        <taxon>Eukaryota</taxon>
        <taxon>Viridiplantae</taxon>
        <taxon>Streptophyta</taxon>
        <taxon>Embryophyta</taxon>
        <taxon>Tracheophyta</taxon>
        <taxon>Spermatophyta</taxon>
        <taxon>Magnoliopsida</taxon>
        <taxon>Liliopsida</taxon>
        <taxon>Poales</taxon>
        <taxon>Poaceae</taxon>
        <taxon>PACMAD clade</taxon>
        <taxon>Arundinoideae</taxon>
        <taxon>Arundineae</taxon>
        <taxon>Arundo</taxon>
    </lineage>
</organism>
<reference evidence="1" key="2">
    <citation type="journal article" date="2015" name="Data Brief">
        <title>Shoot transcriptome of the giant reed, Arundo donax.</title>
        <authorList>
            <person name="Barrero R.A."/>
            <person name="Guerrero F.D."/>
            <person name="Moolhuijzen P."/>
            <person name="Goolsby J.A."/>
            <person name="Tidwell J."/>
            <person name="Bellgard S.E."/>
            <person name="Bellgard M.I."/>
        </authorList>
    </citation>
    <scope>NUCLEOTIDE SEQUENCE</scope>
    <source>
        <tissue evidence="1">Shoot tissue taken approximately 20 cm above the soil surface</tissue>
    </source>
</reference>
<proteinExistence type="predicted"/>
<protein>
    <submittedName>
        <fullName evidence="1">Cyc3</fullName>
    </submittedName>
</protein>
<dbReference type="EMBL" id="GBRH01176243">
    <property type="protein sequence ID" value="JAE21653.1"/>
    <property type="molecule type" value="Transcribed_RNA"/>
</dbReference>
<name>A0A0A9GLX4_ARUDO</name>